<dbReference type="Proteomes" id="UP000823913">
    <property type="component" value="Unassembled WGS sequence"/>
</dbReference>
<proteinExistence type="predicted"/>
<keyword evidence="3" id="KW-0732">Signal</keyword>
<dbReference type="SUPFAM" id="SSF55486">
    <property type="entry name" value="Metalloproteases ('zincins'), catalytic domain"/>
    <property type="match status" value="1"/>
</dbReference>
<dbReference type="GO" id="GO:0008237">
    <property type="term" value="F:metallopeptidase activity"/>
    <property type="evidence" value="ECO:0007669"/>
    <property type="project" value="InterPro"/>
</dbReference>
<dbReference type="CDD" id="cd09604">
    <property type="entry name" value="M1_APN_like"/>
    <property type="match status" value="1"/>
</dbReference>
<keyword evidence="2" id="KW-0862">Zinc</keyword>
<keyword evidence="2" id="KW-0479">Metal-binding</keyword>
<feature type="binding site" evidence="2">
    <location>
        <position position="327"/>
    </location>
    <ligand>
        <name>Zn(2+)</name>
        <dbReference type="ChEBI" id="CHEBI:29105"/>
        <note>catalytic</note>
    </ligand>
</feature>
<reference evidence="5" key="1">
    <citation type="submission" date="2020-10" db="EMBL/GenBank/DDBJ databases">
        <authorList>
            <person name="Gilroy R."/>
        </authorList>
    </citation>
    <scope>NUCLEOTIDE SEQUENCE</scope>
    <source>
        <strain evidence="5">ChiW16-3235</strain>
    </source>
</reference>
<name>A0A9D1JA43_9FIRM</name>
<dbReference type="InterPro" id="IPR014782">
    <property type="entry name" value="Peptidase_M1_dom"/>
</dbReference>
<gene>
    <name evidence="5" type="ORF">IAB94_06400</name>
</gene>
<dbReference type="AlphaFoldDB" id="A0A9D1JA43"/>
<evidence type="ECO:0000256" key="1">
    <source>
        <dbReference type="PIRSR" id="PIRSR634015-1"/>
    </source>
</evidence>
<dbReference type="InterPro" id="IPR034015">
    <property type="entry name" value="M1_LTA4H"/>
</dbReference>
<dbReference type="GO" id="GO:0008270">
    <property type="term" value="F:zinc ion binding"/>
    <property type="evidence" value="ECO:0007669"/>
    <property type="project" value="InterPro"/>
</dbReference>
<feature type="chain" id="PRO_5038756032" evidence="3">
    <location>
        <begin position="26"/>
        <end position="482"/>
    </location>
</feature>
<comment type="cofactor">
    <cofactor evidence="2">
        <name>Zn(2+)</name>
        <dbReference type="ChEBI" id="CHEBI:29105"/>
    </cofactor>
    <text evidence="2">Binds 1 zinc ion per subunit.</text>
</comment>
<feature type="binding site" evidence="2">
    <location>
        <position position="350"/>
    </location>
    <ligand>
        <name>Zn(2+)</name>
        <dbReference type="ChEBI" id="CHEBI:29105"/>
        <note>catalytic</note>
    </ligand>
</feature>
<dbReference type="InterPro" id="IPR027268">
    <property type="entry name" value="Peptidase_M4/M1_CTD_sf"/>
</dbReference>
<dbReference type="PANTHER" id="PTHR45726">
    <property type="entry name" value="LEUKOTRIENE A-4 HYDROLASE"/>
    <property type="match status" value="1"/>
</dbReference>
<dbReference type="Gene3D" id="1.10.390.10">
    <property type="entry name" value="Neutral Protease Domain 2"/>
    <property type="match status" value="1"/>
</dbReference>
<evidence type="ECO:0000256" key="3">
    <source>
        <dbReference type="SAM" id="SignalP"/>
    </source>
</evidence>
<organism evidence="5 6">
    <name type="scientific">Candidatus Coproplasma avicola</name>
    <dbReference type="NCBI Taxonomy" id="2840744"/>
    <lineage>
        <taxon>Bacteria</taxon>
        <taxon>Bacillati</taxon>
        <taxon>Bacillota</taxon>
        <taxon>Clostridia</taxon>
        <taxon>Eubacteriales</taxon>
        <taxon>Candidatus Coproplasma</taxon>
    </lineage>
</organism>
<evidence type="ECO:0000313" key="6">
    <source>
        <dbReference type="Proteomes" id="UP000823913"/>
    </source>
</evidence>
<sequence>MKRTICIISACAICAFVAAPLAACAPQNDEQSSIYRITAQYDGGNALTGRVELDYFNDTDNALDSLCFNLWGNAYRQEAQYAPVSAEMSAQAYYNGESYGGMTITDAAGGQWQVCGEDENILEIELESPIYPDEHAQVTIDYTLTLADVNHRTGVTENTVNLGNFFPILCAYGQSGWLEYTYCATGDPFVSDVADYEVQLTVPESFKVAAGAQLCGSAESGGAVTYTYRMQNARDCAFVLSEQFEEISREVNGVEVKYYYYDDEQAQVVLGAASNSLEYFSQTFGAYPYPTYTVVQTGFCQGGMEYPALSMISDECEGQTAIYTAVHETAHQWWYAAVGSDQYAHGWQDEGLAEYCSLMFFEYAPQYGVTSAGLLGTATKAYRAYFSVYNQLFGDADTSMERALNEFSGDYEYANIAYNKGLLMFDAVRAACGDEHFTAALKDYYTSYLNKIAPCEGLIAAFCRYADCEGIFNSFLNGEVII</sequence>
<feature type="binding site" evidence="2">
    <location>
        <position position="331"/>
    </location>
    <ligand>
        <name>Zn(2+)</name>
        <dbReference type="ChEBI" id="CHEBI:29105"/>
        <note>catalytic</note>
    </ligand>
</feature>
<feature type="active site" description="Proton donor" evidence="1">
    <location>
        <position position="418"/>
    </location>
</feature>
<comment type="caution">
    <text evidence="5">The sequence shown here is derived from an EMBL/GenBank/DDBJ whole genome shotgun (WGS) entry which is preliminary data.</text>
</comment>
<evidence type="ECO:0000313" key="5">
    <source>
        <dbReference type="EMBL" id="HIR67657.1"/>
    </source>
</evidence>
<dbReference type="PANTHER" id="PTHR45726:SF3">
    <property type="entry name" value="LEUKOTRIENE A-4 HYDROLASE"/>
    <property type="match status" value="1"/>
</dbReference>
<evidence type="ECO:0000256" key="2">
    <source>
        <dbReference type="PIRSR" id="PIRSR634015-3"/>
    </source>
</evidence>
<evidence type="ECO:0000259" key="4">
    <source>
        <dbReference type="Pfam" id="PF01433"/>
    </source>
</evidence>
<feature type="active site" description="Proton acceptor" evidence="1">
    <location>
        <position position="328"/>
    </location>
</feature>
<reference evidence="5" key="2">
    <citation type="journal article" date="2021" name="PeerJ">
        <title>Extensive microbial diversity within the chicken gut microbiome revealed by metagenomics and culture.</title>
        <authorList>
            <person name="Gilroy R."/>
            <person name="Ravi A."/>
            <person name="Getino M."/>
            <person name="Pursley I."/>
            <person name="Horton D.L."/>
            <person name="Alikhan N.F."/>
            <person name="Baker D."/>
            <person name="Gharbi K."/>
            <person name="Hall N."/>
            <person name="Watson M."/>
            <person name="Adriaenssens E.M."/>
            <person name="Foster-Nyarko E."/>
            <person name="Jarju S."/>
            <person name="Secka A."/>
            <person name="Antonio M."/>
            <person name="Oren A."/>
            <person name="Chaudhuri R.R."/>
            <person name="La Ragione R."/>
            <person name="Hildebrand F."/>
            <person name="Pallen M.J."/>
        </authorList>
    </citation>
    <scope>NUCLEOTIDE SEQUENCE</scope>
    <source>
        <strain evidence="5">ChiW16-3235</strain>
    </source>
</reference>
<feature type="domain" description="Peptidase M1 membrane alanine aminopeptidase" evidence="4">
    <location>
        <begin position="271"/>
        <end position="462"/>
    </location>
</feature>
<accession>A0A9D1JA43</accession>
<protein>
    <submittedName>
        <fullName evidence="5">M1 family metallopeptidase</fullName>
    </submittedName>
</protein>
<feature type="signal peptide" evidence="3">
    <location>
        <begin position="1"/>
        <end position="25"/>
    </location>
</feature>
<dbReference type="EMBL" id="DVHK01000131">
    <property type="protein sequence ID" value="HIR67657.1"/>
    <property type="molecule type" value="Genomic_DNA"/>
</dbReference>
<dbReference type="Pfam" id="PF01433">
    <property type="entry name" value="Peptidase_M1"/>
    <property type="match status" value="1"/>
</dbReference>